<name>A0A8K1W9B6_9VIRU</name>
<reference evidence="3" key="1">
    <citation type="submission" date="2018-03" db="EMBL/GenBank/DDBJ databases">
        <title>Draft genome sequences of Megaviruse, new member of the family Mimiviridae isolated from water in Shanghai, China.</title>
        <authorList>
            <person name="Xia Y."/>
        </authorList>
    </citation>
    <scope>NUCLEOTIDE SEQUENCE</scope>
    <source>
        <strain evidence="3">SH</strain>
    </source>
</reference>
<comment type="similarity">
    <text evidence="1">Belongs to the mimivirus BTB/WD family.</text>
</comment>
<dbReference type="InterPro" id="IPR000210">
    <property type="entry name" value="BTB/POZ_dom"/>
</dbReference>
<organism evidence="3">
    <name type="scientific">Megavirus baoshan</name>
    <dbReference type="NCBI Taxonomy" id="2496520"/>
    <lineage>
        <taxon>Viruses</taxon>
        <taxon>Varidnaviria</taxon>
        <taxon>Bamfordvirae</taxon>
        <taxon>Nucleocytoviricota</taxon>
        <taxon>Megaviricetes</taxon>
        <taxon>Imitervirales</taxon>
        <taxon>Mimiviridae</taxon>
        <taxon>Megamimivirinae</taxon>
        <taxon>Megavirus</taxon>
        <taxon>Megavirus baoshanense</taxon>
    </lineage>
</organism>
<evidence type="ECO:0000313" key="3">
    <source>
        <dbReference type="EMBL" id="UFX99716.1"/>
    </source>
</evidence>
<dbReference type="EMBL" id="MH046811">
    <property type="protein sequence ID" value="UFX99716.1"/>
    <property type="molecule type" value="Genomic_DNA"/>
</dbReference>
<evidence type="ECO:0000256" key="1">
    <source>
        <dbReference type="ARBA" id="ARBA00006497"/>
    </source>
</evidence>
<dbReference type="InterPro" id="IPR011333">
    <property type="entry name" value="SKP1/BTB/POZ_sf"/>
</dbReference>
<accession>A0A8K1W9B6</accession>
<dbReference type="SUPFAM" id="SSF69322">
    <property type="entry name" value="Tricorn protease domain 2"/>
    <property type="match status" value="1"/>
</dbReference>
<dbReference type="PROSITE" id="PS50097">
    <property type="entry name" value="BTB"/>
    <property type="match status" value="1"/>
</dbReference>
<dbReference type="Pfam" id="PF00651">
    <property type="entry name" value="BTB"/>
    <property type="match status" value="1"/>
</dbReference>
<gene>
    <name evidence="3" type="ORF">Mb0039</name>
</gene>
<protein>
    <submittedName>
        <fullName evidence="3">BTB/POZ domain-containing protein</fullName>
    </submittedName>
</protein>
<dbReference type="SUPFAM" id="SSF54695">
    <property type="entry name" value="POZ domain"/>
    <property type="match status" value="1"/>
</dbReference>
<feature type="domain" description="BTB" evidence="2">
    <location>
        <begin position="13"/>
        <end position="84"/>
    </location>
</feature>
<evidence type="ECO:0000259" key="2">
    <source>
        <dbReference type="PROSITE" id="PS50097"/>
    </source>
</evidence>
<dbReference type="CDD" id="cd18186">
    <property type="entry name" value="BTB_POZ_ZBTB_KLHL-like"/>
    <property type="match status" value="1"/>
</dbReference>
<sequence>MDFSKLYDSEKLSDVELMLIDKKNRKKCLKLHKIILYTGSLFFEKMFNDFKEKDQSKIILEVFDVEVFSDILKSFYGIKIKIQKNWKYQLTNYICRQYLLLDCKLPETLKIPENNFEEFLEITQSLEYTDEVINLVTENLPFNFDLDKLSIELIKEIEKKYIDYQIITAGMKGINTVDFINGKINTIISGDFCYMDYIKDFNIIITENRNNYNKFVLYDLKGNLLDLSESNENNDKYVYLSEILNNEHLKHAKKLLTKLGQESIYYKYSPDYKNMVFVTGIINKDEFDSDDDEFDKYRPKNIYIYNIFNKKIKRVYKTVSQRKSDNILEEILFFKDKIVFNEGKESSSEVKIHFINEKITKPIYKIGSEIVAYNENDYLLISKNKKIKVYSLSKNKVVNEFNFERELYEIDFISEETIVASYTENKYTYIHIYNIMTGDLIKKLTIKLWAEHIKCIPTNNPIKNKLRNYLNDLDNNN</sequence>
<proteinExistence type="inferred from homology"/>
<dbReference type="Gene3D" id="3.30.710.10">
    <property type="entry name" value="Potassium Channel Kv1.1, Chain A"/>
    <property type="match status" value="1"/>
</dbReference>